<comment type="caution">
    <text evidence="2">The sequence shown here is derived from an EMBL/GenBank/DDBJ whole genome shotgun (WGS) entry which is preliminary data.</text>
</comment>
<dbReference type="Gene3D" id="3.40.50.300">
    <property type="entry name" value="P-loop containing nucleotide triphosphate hydrolases"/>
    <property type="match status" value="1"/>
</dbReference>
<feature type="domain" description="AAA+ ATPase" evidence="1">
    <location>
        <begin position="451"/>
        <end position="785"/>
    </location>
</feature>
<dbReference type="InterPro" id="IPR014117">
    <property type="entry name" value="TraC-F-type"/>
</dbReference>
<dbReference type="CDD" id="cd01127">
    <property type="entry name" value="TrwB_TraG_TraD_VirD4"/>
    <property type="match status" value="1"/>
</dbReference>
<sequence length="817" mass="92614">MLAPLREKLYEHNHSSELFPVLAYDSDHHLFVLSDTAVGFAFLSNPLNGADETTAEKINVLLNQDFPGDTILSVSLIGHRDIEYWLTDFVSRRIPHRNDSPMHNLLYESTVESSKFMRRGTRRPIENRNHTKVRDILSLITVKIPLQNPEPTDLELETLGQLRRSVQQTIDIIGMKPTPVDASMYVRLMSVLLHGGDNPRWQSEFDLYDDQQLICDQVLDLDTAISVDPTGLWAGDPRNKEERTRIKVLSPKRIPKEVHINSAALFVGDPLSGTRGIRGNFLLNFNIHYPNAEQLKSKLEKRRQWATQQAGGKLVKFVPQLVDTKRSFDTMFQALDDGDRPVRLSMSLMLFADDEEEAAGAVSVAKTYYRELGYQMLEDRFFCLPIFINNMPFGADRKAVEELKRYRSLATRHVSHMLPLISEWKGTRTPVLQFVSRNGQIMNFDLFDSQSSYNCAIAAESGSGKSFLVNAMASSYLSLGAKVFIIDVGRSYEKLAKSFGGSFIEFTDESNICLNPFPIVQNYNDEVDMLATVIATMAQPSGPISDFQNSNLRRILRRGWEAHKQDLTIDIVSDMLREHEDRRIQDLGEQLFQFTVAGEYGRWFNGPNTMQFDNPFTVLELEELKGRRHLQQIVLLMLIYQINNEMYLGDRGRRKLVIIDEAWQLLTEGDVGDFIVHGYRRARKYGGAFAVATQSVNDLYSNNTGVAIAENSPNKILLGQNAETVANLKRTQRIDLPEAGYEFLKSVKTVTGVYSEMFINTGNGIGIARLIVDRFRQLLYSTKAEEVSEINKLVDSGLSITDAIHRIMARENGDEAA</sequence>
<dbReference type="PANTHER" id="PTHR38467">
    <property type="match status" value="1"/>
</dbReference>
<dbReference type="SUPFAM" id="SSF52540">
    <property type="entry name" value="P-loop containing nucleoside triphosphate hydrolases"/>
    <property type="match status" value="1"/>
</dbReference>
<accession>A0ABU3B7X8</accession>
<keyword evidence="3" id="KW-1185">Reference proteome</keyword>
<evidence type="ECO:0000259" key="1">
    <source>
        <dbReference type="SMART" id="SM00382"/>
    </source>
</evidence>
<dbReference type="InterPro" id="IPR025955">
    <property type="entry name" value="TraC/Conjuga_ATPase"/>
</dbReference>
<dbReference type="NCBIfam" id="TIGR02746">
    <property type="entry name" value="TraC-F-type"/>
    <property type="match status" value="1"/>
</dbReference>
<dbReference type="Pfam" id="PF19044">
    <property type="entry name" value="P-loop_TraG"/>
    <property type="match status" value="2"/>
</dbReference>
<dbReference type="InterPro" id="IPR043964">
    <property type="entry name" value="P-loop_TraG"/>
</dbReference>
<dbReference type="Pfam" id="PF11130">
    <property type="entry name" value="TraC_F_IV"/>
    <property type="match status" value="1"/>
</dbReference>
<dbReference type="InterPro" id="IPR053155">
    <property type="entry name" value="F-pilin_assembly_TraC"/>
</dbReference>
<dbReference type="SMART" id="SM00382">
    <property type="entry name" value="AAA"/>
    <property type="match status" value="1"/>
</dbReference>
<dbReference type="InterPro" id="IPR003593">
    <property type="entry name" value="AAA+_ATPase"/>
</dbReference>
<gene>
    <name evidence="2" type="primary">traC</name>
    <name evidence="2" type="ORF">RM531_08810</name>
</gene>
<dbReference type="EMBL" id="JAVRHY010000006">
    <property type="protein sequence ID" value="MDT0618578.1"/>
    <property type="molecule type" value="Genomic_DNA"/>
</dbReference>
<organism evidence="2 3">
    <name type="scientific">Spectribacter acetivorans</name>
    <dbReference type="NCBI Taxonomy" id="3075603"/>
    <lineage>
        <taxon>Bacteria</taxon>
        <taxon>Pseudomonadati</taxon>
        <taxon>Pseudomonadota</taxon>
        <taxon>Gammaproteobacteria</taxon>
        <taxon>Salinisphaerales</taxon>
        <taxon>Salinisphaeraceae</taxon>
        <taxon>Spectribacter</taxon>
    </lineage>
</organism>
<dbReference type="RefSeq" id="WP_311658721.1">
    <property type="nucleotide sequence ID" value="NZ_JAVRHY010000006.1"/>
</dbReference>
<reference evidence="2 3" key="1">
    <citation type="submission" date="2023-09" db="EMBL/GenBank/DDBJ databases">
        <authorList>
            <person name="Rey-Velasco X."/>
        </authorList>
    </citation>
    <scope>NUCLEOTIDE SEQUENCE [LARGE SCALE GENOMIC DNA]</scope>
    <source>
        <strain evidence="2 3">P385</strain>
    </source>
</reference>
<dbReference type="PANTHER" id="PTHR38467:SF1">
    <property type="entry name" value="CONJUGATIVE TRANSFER: ASSEMBLY"/>
    <property type="match status" value="1"/>
</dbReference>
<evidence type="ECO:0000313" key="3">
    <source>
        <dbReference type="Proteomes" id="UP001259982"/>
    </source>
</evidence>
<dbReference type="InterPro" id="IPR027417">
    <property type="entry name" value="P-loop_NTPase"/>
</dbReference>
<proteinExistence type="predicted"/>
<dbReference type="Gene3D" id="1.10.8.730">
    <property type="match status" value="1"/>
</dbReference>
<name>A0ABU3B7X8_9GAMM</name>
<dbReference type="Proteomes" id="UP001259982">
    <property type="component" value="Unassembled WGS sequence"/>
</dbReference>
<protein>
    <submittedName>
        <fullName evidence="2">Type IV secretion system protein TraC</fullName>
    </submittedName>
</protein>
<evidence type="ECO:0000313" key="2">
    <source>
        <dbReference type="EMBL" id="MDT0618578.1"/>
    </source>
</evidence>